<evidence type="ECO:0000313" key="2">
    <source>
        <dbReference type="Proteomes" id="UP001064048"/>
    </source>
</evidence>
<keyword evidence="2" id="KW-1185">Reference proteome</keyword>
<dbReference type="EMBL" id="CM046112">
    <property type="protein sequence ID" value="KAI8428698.1"/>
    <property type="molecule type" value="Genomic_DNA"/>
</dbReference>
<dbReference type="Proteomes" id="UP001064048">
    <property type="component" value="Chromosome 12"/>
</dbReference>
<reference evidence="1 2" key="1">
    <citation type="journal article" date="2022" name="Genome Biol. Evol.">
        <title>The Spruce Budworm Genome: Reconstructing the Evolutionary History of Antifreeze Proteins.</title>
        <authorList>
            <person name="Beliveau C."/>
            <person name="Gagne P."/>
            <person name="Picq S."/>
            <person name="Vernygora O."/>
            <person name="Keeling C.I."/>
            <person name="Pinkney K."/>
            <person name="Doucet D."/>
            <person name="Wen F."/>
            <person name="Johnston J.S."/>
            <person name="Maaroufi H."/>
            <person name="Boyle B."/>
            <person name="Laroche J."/>
            <person name="Dewar K."/>
            <person name="Juretic N."/>
            <person name="Blackburn G."/>
            <person name="Nisole A."/>
            <person name="Brunet B."/>
            <person name="Brandao M."/>
            <person name="Lumley L."/>
            <person name="Duan J."/>
            <person name="Quan G."/>
            <person name="Lucarotti C.J."/>
            <person name="Roe A.D."/>
            <person name="Sperling F.A.H."/>
            <person name="Levesque R.C."/>
            <person name="Cusson M."/>
        </authorList>
    </citation>
    <scope>NUCLEOTIDE SEQUENCE [LARGE SCALE GENOMIC DNA]</scope>
    <source>
        <strain evidence="1">Glfc:IPQL:Cfum</strain>
    </source>
</reference>
<protein>
    <submittedName>
        <fullName evidence="1">Uncharacterized protein</fullName>
    </submittedName>
</protein>
<organism evidence="1 2">
    <name type="scientific">Choristoneura fumiferana</name>
    <name type="common">Spruce budworm moth</name>
    <name type="synonym">Archips fumiferana</name>
    <dbReference type="NCBI Taxonomy" id="7141"/>
    <lineage>
        <taxon>Eukaryota</taxon>
        <taxon>Metazoa</taxon>
        <taxon>Ecdysozoa</taxon>
        <taxon>Arthropoda</taxon>
        <taxon>Hexapoda</taxon>
        <taxon>Insecta</taxon>
        <taxon>Pterygota</taxon>
        <taxon>Neoptera</taxon>
        <taxon>Endopterygota</taxon>
        <taxon>Lepidoptera</taxon>
        <taxon>Glossata</taxon>
        <taxon>Ditrysia</taxon>
        <taxon>Tortricoidea</taxon>
        <taxon>Tortricidae</taxon>
        <taxon>Tortricinae</taxon>
        <taxon>Choristoneura</taxon>
    </lineage>
</organism>
<sequence>MGGRLSDPKLMESFDSILSVNLRSIIELTHVAAPALIESKGNVVVISSENALKIGESIPYSVSKASYFTRCAALDLASQGVRVNAVLPAPIITNIGTHSGINEEDMKYFKKLVDLCPLKN</sequence>
<proteinExistence type="predicted"/>
<name>A0ACC0JX87_CHOFU</name>
<accession>A0ACC0JX87</accession>
<gene>
    <name evidence="1" type="ORF">MSG28_007408</name>
</gene>
<comment type="caution">
    <text evidence="1">The sequence shown here is derived from an EMBL/GenBank/DDBJ whole genome shotgun (WGS) entry which is preliminary data.</text>
</comment>
<evidence type="ECO:0000313" key="1">
    <source>
        <dbReference type="EMBL" id="KAI8428698.1"/>
    </source>
</evidence>